<evidence type="ECO:0008006" key="4">
    <source>
        <dbReference type="Google" id="ProtNLM"/>
    </source>
</evidence>
<keyword evidence="1" id="KW-0472">Membrane</keyword>
<evidence type="ECO:0000313" key="3">
    <source>
        <dbReference type="Proteomes" id="UP000184604"/>
    </source>
</evidence>
<keyword evidence="1" id="KW-0812">Transmembrane</keyword>
<proteinExistence type="predicted"/>
<gene>
    <name evidence="2" type="ORF">BS101_15135</name>
</gene>
<evidence type="ECO:0000256" key="1">
    <source>
        <dbReference type="SAM" id="Phobius"/>
    </source>
</evidence>
<protein>
    <recommendedName>
        <fullName evidence="4">Dipeptidyl-peptidase IV</fullName>
    </recommendedName>
</protein>
<keyword evidence="1" id="KW-1133">Transmembrane helix</keyword>
<dbReference type="InterPro" id="IPR011044">
    <property type="entry name" value="Quino_amine_DH_bsu"/>
</dbReference>
<feature type="transmembrane region" description="Helical" evidence="1">
    <location>
        <begin position="7"/>
        <end position="25"/>
    </location>
</feature>
<dbReference type="SUPFAM" id="SSF50969">
    <property type="entry name" value="YVTN repeat-like/Quinoprotein amine dehydrogenase"/>
    <property type="match status" value="1"/>
</dbReference>
<dbReference type="EMBL" id="CP018335">
    <property type="protein sequence ID" value="APM39972.1"/>
    <property type="molecule type" value="Genomic_DNA"/>
</dbReference>
<reference evidence="2 3" key="1">
    <citation type="submission" date="2016-12" db="EMBL/GenBank/DDBJ databases">
        <title>Complete genome sequence of Clostridium kluyveri JZZ isolated from the pit mud of a Chinese flavor liquor-making factory.</title>
        <authorList>
            <person name="Wang Y."/>
        </authorList>
    </citation>
    <scope>NUCLEOTIDE SEQUENCE [LARGE SCALE GENOMIC DNA]</scope>
    <source>
        <strain evidence="2 3">JZZ</strain>
    </source>
</reference>
<dbReference type="RefSeq" id="WP_073539587.1">
    <property type="nucleotide sequence ID" value="NZ_CP018335.1"/>
</dbReference>
<dbReference type="Proteomes" id="UP000184604">
    <property type="component" value="Chromosome"/>
</dbReference>
<name>A0A1L5FAE7_CLOKL</name>
<evidence type="ECO:0000313" key="2">
    <source>
        <dbReference type="EMBL" id="APM39972.1"/>
    </source>
</evidence>
<sequence length="350" mass="39642">MKKLKRIIMWTLIPIIIEVTALLFMDKFYFNDESNFNIKKVDISSKKEPNKINVKVPEDAKDIKISHSGEYISYYNGESLVVIDTSNNDKKEVTLANGNELSYYTWFLDTNNILIAEKSIEGESSYLKFESYNPKKDATYTLKKDESSEALSILLPDEEYEVKNIAFSGASNVTYVSSGREGARSRIYRVNIMNQMNLVNFVNCELGNIKAVNTKNGDELIYEDRTYNRIRTGKGGVIATGENAMHYLLNTDKENNVYIGNGDNDKVNKIFVTDLQSTGTNWKTHALSEYVDKNNIHITRAGKIYIDDPVNSQVKEITTGQVTKYSGNLIAVYDYGVISESSNKIKSSLF</sequence>
<accession>A0A1L5FAE7</accession>
<organism evidence="2 3">
    <name type="scientific">Clostridium kluyveri</name>
    <dbReference type="NCBI Taxonomy" id="1534"/>
    <lineage>
        <taxon>Bacteria</taxon>
        <taxon>Bacillati</taxon>
        <taxon>Bacillota</taxon>
        <taxon>Clostridia</taxon>
        <taxon>Eubacteriales</taxon>
        <taxon>Clostridiaceae</taxon>
        <taxon>Clostridium</taxon>
    </lineage>
</organism>
<dbReference type="AlphaFoldDB" id="A0A1L5FAE7"/>
<dbReference type="OrthoDB" id="1630871at2"/>